<keyword evidence="3 7" id="KW-0134">Cell wall</keyword>
<dbReference type="GO" id="GO:0009277">
    <property type="term" value="C:fungal-type cell wall"/>
    <property type="evidence" value="ECO:0007669"/>
    <property type="project" value="InterPro"/>
</dbReference>
<reference evidence="8" key="1">
    <citation type="journal article" date="2021" name="Genome Biol. Evol.">
        <title>The assembled and annotated genome of the fairy-ring fungus Marasmius oreades.</title>
        <authorList>
            <person name="Hiltunen M."/>
            <person name="Ament-Velasquez S.L."/>
            <person name="Johannesson H."/>
        </authorList>
    </citation>
    <scope>NUCLEOTIDE SEQUENCE</scope>
    <source>
        <strain evidence="8">03SP1</strain>
    </source>
</reference>
<keyword evidence="4 7" id="KW-0964">Secreted</keyword>
<evidence type="ECO:0000256" key="2">
    <source>
        <dbReference type="ARBA" id="ARBA00010446"/>
    </source>
</evidence>
<comment type="subcellular location">
    <subcellularLocation>
        <location evidence="1 7">Secreted</location>
        <location evidence="1 7">Cell wall</location>
    </subcellularLocation>
</comment>
<dbReference type="OrthoDB" id="4225815at2759"/>
<dbReference type="CDD" id="cd23507">
    <property type="entry name" value="hydrophobin_I"/>
    <property type="match status" value="1"/>
</dbReference>
<dbReference type="InterPro" id="IPR001338">
    <property type="entry name" value="Class_I_Hydrophobin"/>
</dbReference>
<dbReference type="Pfam" id="PF01185">
    <property type="entry name" value="Hydrophobin"/>
    <property type="match status" value="1"/>
</dbReference>
<dbReference type="EMBL" id="CM032183">
    <property type="protein sequence ID" value="KAG7095660.1"/>
    <property type="molecule type" value="Genomic_DNA"/>
</dbReference>
<evidence type="ECO:0000256" key="6">
    <source>
        <dbReference type="ARBA" id="ARBA00093546"/>
    </source>
</evidence>
<dbReference type="GO" id="GO:0005199">
    <property type="term" value="F:structural constituent of cell wall"/>
    <property type="evidence" value="ECO:0007669"/>
    <property type="project" value="InterPro"/>
</dbReference>
<evidence type="ECO:0000256" key="7">
    <source>
        <dbReference type="RuleBase" id="RU365009"/>
    </source>
</evidence>
<evidence type="ECO:0000313" key="9">
    <source>
        <dbReference type="Proteomes" id="UP001049176"/>
    </source>
</evidence>
<dbReference type="GeneID" id="66075455"/>
<keyword evidence="7" id="KW-0732">Signal</keyword>
<dbReference type="RefSeq" id="XP_043012130.1">
    <property type="nucleotide sequence ID" value="XM_043151037.1"/>
</dbReference>
<evidence type="ECO:0000256" key="1">
    <source>
        <dbReference type="ARBA" id="ARBA00004191"/>
    </source>
</evidence>
<evidence type="ECO:0000256" key="3">
    <source>
        <dbReference type="ARBA" id="ARBA00022512"/>
    </source>
</evidence>
<name>A0A9P7UVQ7_9AGAR</name>
<organism evidence="8 9">
    <name type="scientific">Marasmius oreades</name>
    <name type="common">fairy-ring Marasmius</name>
    <dbReference type="NCBI Taxonomy" id="181124"/>
    <lineage>
        <taxon>Eukaryota</taxon>
        <taxon>Fungi</taxon>
        <taxon>Dikarya</taxon>
        <taxon>Basidiomycota</taxon>
        <taxon>Agaricomycotina</taxon>
        <taxon>Agaricomycetes</taxon>
        <taxon>Agaricomycetidae</taxon>
        <taxon>Agaricales</taxon>
        <taxon>Marasmiineae</taxon>
        <taxon>Marasmiaceae</taxon>
        <taxon>Marasmius</taxon>
    </lineage>
</organism>
<comment type="similarity">
    <text evidence="2 7">Belongs to the fungal hydrophobin family.</text>
</comment>
<evidence type="ECO:0000256" key="5">
    <source>
        <dbReference type="ARBA" id="ARBA00023157"/>
    </source>
</evidence>
<accession>A0A9P7UVQ7</accession>
<protein>
    <recommendedName>
        <fullName evidence="7">Hydrophobin</fullName>
    </recommendedName>
</protein>
<proteinExistence type="inferred from homology"/>
<gene>
    <name evidence="8" type="ORF">E1B28_006379</name>
</gene>
<dbReference type="KEGG" id="more:E1B28_006379"/>
<keyword evidence="9" id="KW-1185">Reference proteome</keyword>
<comment type="subunit">
    <text evidence="6">Self-assembles to form functional amyloid fibrils called rodlets. Self-assembly into fibrillar rodlets occurs spontaneously at hydrophobic:hydrophilic interfaces and the rodlets further associate laterally to form amphipathic monolayers.</text>
</comment>
<keyword evidence="5 7" id="KW-1015">Disulfide bond</keyword>
<sequence>MPLGIRWLFLTRKQLTLEIYQTDFIHRYKKSSLAIPKCEVLSIRFFLAVAMKFTSAFVIAAAALATNVSAAPGQETNAQRMARGLPPLPPVRRATGTEVARRGTPSGSPGQCSTGPVQCCLTTGHANDGAISALLGLLGIVVTDLNVLIGVNCSPTTVLGITIPCLNQAVCCQDNSHNGVLSIGCVPATI</sequence>
<comment type="caution">
    <text evidence="8">The sequence shown here is derived from an EMBL/GenBank/DDBJ whole genome shotgun (WGS) entry which is preliminary data.</text>
</comment>
<dbReference type="Proteomes" id="UP001049176">
    <property type="component" value="Chromosome 3"/>
</dbReference>
<evidence type="ECO:0000313" key="8">
    <source>
        <dbReference type="EMBL" id="KAG7095660.1"/>
    </source>
</evidence>
<dbReference type="AlphaFoldDB" id="A0A9P7UVQ7"/>
<evidence type="ECO:0000256" key="4">
    <source>
        <dbReference type="ARBA" id="ARBA00022525"/>
    </source>
</evidence>
<dbReference type="SMART" id="SM00075">
    <property type="entry name" value="HYDRO"/>
    <property type="match status" value="1"/>
</dbReference>